<feature type="transmembrane region" description="Helical" evidence="7">
    <location>
        <begin position="168"/>
        <end position="193"/>
    </location>
</feature>
<dbReference type="EMBL" id="LNIX01000015">
    <property type="protein sequence ID" value="OXA46516.1"/>
    <property type="molecule type" value="Genomic_DNA"/>
</dbReference>
<feature type="region of interest" description="Disordered" evidence="6">
    <location>
        <begin position="45"/>
        <end position="79"/>
    </location>
</feature>
<proteinExistence type="inferred from homology"/>
<reference evidence="8 9" key="1">
    <citation type="submission" date="2015-12" db="EMBL/GenBank/DDBJ databases">
        <title>The genome of Folsomia candida.</title>
        <authorList>
            <person name="Faddeeva A."/>
            <person name="Derks M.F."/>
            <person name="Anvar Y."/>
            <person name="Smit S."/>
            <person name="Van Straalen N."/>
            <person name="Roelofs D."/>
        </authorList>
    </citation>
    <scope>NUCLEOTIDE SEQUENCE [LARGE SCALE GENOMIC DNA]</scope>
    <source>
        <strain evidence="8 9">VU population</strain>
        <tissue evidence="8">Whole body</tissue>
    </source>
</reference>
<dbReference type="Pfam" id="PF07856">
    <property type="entry name" value="Orai-1"/>
    <property type="match status" value="1"/>
</dbReference>
<evidence type="ECO:0000256" key="6">
    <source>
        <dbReference type="SAM" id="MobiDB-lite"/>
    </source>
</evidence>
<feature type="transmembrane region" description="Helical" evidence="7">
    <location>
        <begin position="214"/>
        <end position="240"/>
    </location>
</feature>
<dbReference type="PANTHER" id="PTHR31501">
    <property type="entry name" value="CALCIUM RELEASE-ACTIVATED CALCIUM CHANNEL PROTEIN 1"/>
    <property type="match status" value="1"/>
</dbReference>
<keyword evidence="3 7" id="KW-0812">Transmembrane</keyword>
<feature type="transmembrane region" description="Helical" evidence="7">
    <location>
        <begin position="246"/>
        <end position="270"/>
    </location>
</feature>
<dbReference type="OrthoDB" id="61124at2759"/>
<keyword evidence="5 7" id="KW-0472">Membrane</keyword>
<evidence type="ECO:0000256" key="4">
    <source>
        <dbReference type="ARBA" id="ARBA00022989"/>
    </source>
</evidence>
<evidence type="ECO:0000256" key="1">
    <source>
        <dbReference type="ARBA" id="ARBA00004141"/>
    </source>
</evidence>
<dbReference type="PANTHER" id="PTHR31501:SF7">
    <property type="entry name" value="CALCIUM RELEASE-ACTIVATED CALCIUM CHANNEL PROTEIN 1"/>
    <property type="match status" value="1"/>
</dbReference>
<organism evidence="8 9">
    <name type="scientific">Folsomia candida</name>
    <name type="common">Springtail</name>
    <dbReference type="NCBI Taxonomy" id="158441"/>
    <lineage>
        <taxon>Eukaryota</taxon>
        <taxon>Metazoa</taxon>
        <taxon>Ecdysozoa</taxon>
        <taxon>Arthropoda</taxon>
        <taxon>Hexapoda</taxon>
        <taxon>Collembola</taxon>
        <taxon>Entomobryomorpha</taxon>
        <taxon>Isotomoidea</taxon>
        <taxon>Isotomidae</taxon>
        <taxon>Proisotominae</taxon>
        <taxon>Folsomia</taxon>
    </lineage>
</organism>
<evidence type="ECO:0000256" key="5">
    <source>
        <dbReference type="ARBA" id="ARBA00023136"/>
    </source>
</evidence>
<dbReference type="AlphaFoldDB" id="A0A226DQP2"/>
<keyword evidence="9" id="KW-1185">Reference proteome</keyword>
<comment type="caution">
    <text evidence="8">The sequence shown here is derived from an EMBL/GenBank/DDBJ whole genome shotgun (WGS) entry which is preliminary data.</text>
</comment>
<dbReference type="Proteomes" id="UP000198287">
    <property type="component" value="Unassembled WGS sequence"/>
</dbReference>
<dbReference type="InterPro" id="IPR012446">
    <property type="entry name" value="CRAC_channel"/>
</dbReference>
<evidence type="ECO:0000256" key="7">
    <source>
        <dbReference type="SAM" id="Phobius"/>
    </source>
</evidence>
<comment type="subcellular location">
    <subcellularLocation>
        <location evidence="1">Membrane</location>
        <topology evidence="1">Multi-pass membrane protein</topology>
    </subcellularLocation>
</comment>
<dbReference type="GO" id="GO:0002115">
    <property type="term" value="P:store-operated calcium entry"/>
    <property type="evidence" value="ECO:0007669"/>
    <property type="project" value="TreeGrafter"/>
</dbReference>
<name>A0A226DQP2_FOLCA</name>
<protein>
    <submittedName>
        <fullName evidence="8">Calcium release-activated calcium channel protein 1</fullName>
    </submittedName>
</protein>
<sequence length="310" mass="34454">MTNNVMPNSSRGIHIRIGFGTLFSPRFNLGRRILVLVMALSLPPVSPPPSPPEGCRLGGGSSIRGPRSVSWSLPSPHSARTSISLPAIRIEHVDQYHHSHQSSERLADEDPNSPEFLDWRRLHLSRAKLSGITEMAALMAGFSVVATVELQINEDAHPYMLTAFTVTTALLVCTTMLAIMISTCILPHVTVVAKMHPHSKPHESPHDAMMWYIDLSWVLANSTSIFLFTLDVILLCWVKFTHFSEAASIAATVIMIPVLVATCIFGILFYRNIVKHQFLLSESKVEELEEFKRQIDQVSSLVGRNNVIQV</sequence>
<evidence type="ECO:0000313" key="9">
    <source>
        <dbReference type="Proteomes" id="UP000198287"/>
    </source>
</evidence>
<gene>
    <name evidence="8" type="ORF">Fcan01_18761</name>
</gene>
<dbReference type="GO" id="GO:0015279">
    <property type="term" value="F:store-operated calcium channel activity"/>
    <property type="evidence" value="ECO:0007669"/>
    <property type="project" value="TreeGrafter"/>
</dbReference>
<dbReference type="GO" id="GO:0016020">
    <property type="term" value="C:membrane"/>
    <property type="evidence" value="ECO:0007669"/>
    <property type="project" value="UniProtKB-SubCell"/>
</dbReference>
<evidence type="ECO:0000256" key="3">
    <source>
        <dbReference type="ARBA" id="ARBA00022692"/>
    </source>
</evidence>
<dbReference type="OMA" id="MLAIMIS"/>
<evidence type="ECO:0000313" key="8">
    <source>
        <dbReference type="EMBL" id="OXA46516.1"/>
    </source>
</evidence>
<evidence type="ECO:0000256" key="2">
    <source>
        <dbReference type="ARBA" id="ARBA00008062"/>
    </source>
</evidence>
<dbReference type="Gene3D" id="1.20.140.140">
    <property type="entry name" value="Calcium release-activated calcium channel protein Orai"/>
    <property type="match status" value="1"/>
</dbReference>
<dbReference type="InterPro" id="IPR038350">
    <property type="entry name" value="Orai_sf"/>
</dbReference>
<accession>A0A226DQP2</accession>
<comment type="similarity">
    <text evidence="2">Belongs to the Orai family.</text>
</comment>
<keyword evidence="4 7" id="KW-1133">Transmembrane helix</keyword>
<feature type="transmembrane region" description="Helical" evidence="7">
    <location>
        <begin position="129"/>
        <end position="148"/>
    </location>
</feature>
<feature type="compositionally biased region" description="Polar residues" evidence="6">
    <location>
        <begin position="69"/>
        <end position="79"/>
    </location>
</feature>